<proteinExistence type="predicted"/>
<dbReference type="Proteomes" id="UP000792457">
    <property type="component" value="Unassembled WGS sequence"/>
</dbReference>
<dbReference type="Pfam" id="PF03564">
    <property type="entry name" value="DUF1759"/>
    <property type="match status" value="1"/>
</dbReference>
<accession>A0A8K0KRU1</accession>
<sequence>MESQHERTEENYHDGCAELREMIARFTDIHMPLTGQTDIANFQLPVQHPKTVLPMFSGAFADWESFCDLFTAIVDAEPRCSAATKLQYLKMCLKDSAAEFVKNISITDANYKPTWEALKARYSNPRLCLRTDLSTLKHLPKIMKVTASELRTLVDKTLQVVRALENLGRPVATWDDWLVFITVQHLDKESRKSWETHLSTKDVVSNPTLEDQSDPNLFPSLKELMEFLESRIRALNMITPIANSDKGSAMVSKFSSSKAKSFYIETKTFF</sequence>
<keyword evidence="2" id="KW-1185">Reference proteome</keyword>
<dbReference type="EMBL" id="KZ309564">
    <property type="protein sequence ID" value="KAG8239228.1"/>
    <property type="molecule type" value="Genomic_DNA"/>
</dbReference>
<protein>
    <submittedName>
        <fullName evidence="1">Uncharacterized protein</fullName>
    </submittedName>
</protein>
<dbReference type="AlphaFoldDB" id="A0A8K0KRU1"/>
<evidence type="ECO:0000313" key="1">
    <source>
        <dbReference type="EMBL" id="KAG8239228.1"/>
    </source>
</evidence>
<comment type="caution">
    <text evidence="1">The sequence shown here is derived from an EMBL/GenBank/DDBJ whole genome shotgun (WGS) entry which is preliminary data.</text>
</comment>
<evidence type="ECO:0000313" key="2">
    <source>
        <dbReference type="Proteomes" id="UP000792457"/>
    </source>
</evidence>
<reference evidence="1" key="1">
    <citation type="submission" date="2013-04" db="EMBL/GenBank/DDBJ databases">
        <authorList>
            <person name="Qu J."/>
            <person name="Murali S.C."/>
            <person name="Bandaranaike D."/>
            <person name="Bellair M."/>
            <person name="Blankenburg K."/>
            <person name="Chao H."/>
            <person name="Dinh H."/>
            <person name="Doddapaneni H."/>
            <person name="Downs B."/>
            <person name="Dugan-Rocha S."/>
            <person name="Elkadiri S."/>
            <person name="Gnanaolivu R.D."/>
            <person name="Hernandez B."/>
            <person name="Javaid M."/>
            <person name="Jayaseelan J.C."/>
            <person name="Lee S."/>
            <person name="Li M."/>
            <person name="Ming W."/>
            <person name="Munidasa M."/>
            <person name="Muniz J."/>
            <person name="Nguyen L."/>
            <person name="Ongeri F."/>
            <person name="Osuji N."/>
            <person name="Pu L.-L."/>
            <person name="Puazo M."/>
            <person name="Qu C."/>
            <person name="Quiroz J."/>
            <person name="Raj R."/>
            <person name="Weissenberger G."/>
            <person name="Xin Y."/>
            <person name="Zou X."/>
            <person name="Han Y."/>
            <person name="Richards S."/>
            <person name="Worley K."/>
            <person name="Muzny D."/>
            <person name="Gibbs R."/>
        </authorList>
    </citation>
    <scope>NUCLEOTIDE SEQUENCE</scope>
    <source>
        <strain evidence="1">Sampled in the wild</strain>
    </source>
</reference>
<dbReference type="InterPro" id="IPR005312">
    <property type="entry name" value="DUF1759"/>
</dbReference>
<reference evidence="1" key="2">
    <citation type="submission" date="2017-10" db="EMBL/GenBank/DDBJ databases">
        <title>Ladona fulva Genome sequencing and assembly.</title>
        <authorList>
            <person name="Murali S."/>
            <person name="Richards S."/>
            <person name="Bandaranaike D."/>
            <person name="Bellair M."/>
            <person name="Blankenburg K."/>
            <person name="Chao H."/>
            <person name="Dinh H."/>
            <person name="Doddapaneni H."/>
            <person name="Dugan-Rocha S."/>
            <person name="Elkadiri S."/>
            <person name="Gnanaolivu R."/>
            <person name="Hernandez B."/>
            <person name="Skinner E."/>
            <person name="Javaid M."/>
            <person name="Lee S."/>
            <person name="Li M."/>
            <person name="Ming W."/>
            <person name="Munidasa M."/>
            <person name="Muniz J."/>
            <person name="Nguyen L."/>
            <person name="Hughes D."/>
            <person name="Osuji N."/>
            <person name="Pu L.-L."/>
            <person name="Puazo M."/>
            <person name="Qu C."/>
            <person name="Quiroz J."/>
            <person name="Raj R."/>
            <person name="Weissenberger G."/>
            <person name="Xin Y."/>
            <person name="Zou X."/>
            <person name="Han Y."/>
            <person name="Worley K."/>
            <person name="Muzny D."/>
            <person name="Gibbs R."/>
        </authorList>
    </citation>
    <scope>NUCLEOTIDE SEQUENCE</scope>
    <source>
        <strain evidence="1">Sampled in the wild</strain>
    </source>
</reference>
<name>A0A8K0KRU1_LADFU</name>
<gene>
    <name evidence="1" type="ORF">J437_LFUL018826</name>
</gene>
<organism evidence="1 2">
    <name type="scientific">Ladona fulva</name>
    <name type="common">Scarce chaser dragonfly</name>
    <name type="synonym">Libellula fulva</name>
    <dbReference type="NCBI Taxonomy" id="123851"/>
    <lineage>
        <taxon>Eukaryota</taxon>
        <taxon>Metazoa</taxon>
        <taxon>Ecdysozoa</taxon>
        <taxon>Arthropoda</taxon>
        <taxon>Hexapoda</taxon>
        <taxon>Insecta</taxon>
        <taxon>Pterygota</taxon>
        <taxon>Palaeoptera</taxon>
        <taxon>Odonata</taxon>
        <taxon>Epiprocta</taxon>
        <taxon>Anisoptera</taxon>
        <taxon>Libelluloidea</taxon>
        <taxon>Libellulidae</taxon>
        <taxon>Ladona</taxon>
    </lineage>
</organism>
<dbReference type="PANTHER" id="PTHR22954">
    <property type="entry name" value="RETROVIRAL PROTEASE-RELATED"/>
    <property type="match status" value="1"/>
</dbReference>
<dbReference type="PANTHER" id="PTHR22954:SF3">
    <property type="entry name" value="PROTEIN CBG08539"/>
    <property type="match status" value="1"/>
</dbReference>
<dbReference type="OrthoDB" id="7695796at2759"/>